<keyword evidence="3" id="KW-1185">Reference proteome</keyword>
<dbReference type="KEGG" id="swi:Swit_1938"/>
<evidence type="ECO:0008006" key="4">
    <source>
        <dbReference type="Google" id="ProtNLM"/>
    </source>
</evidence>
<organism evidence="2 3">
    <name type="scientific">Rhizorhabdus wittichii (strain DSM 6014 / CCUG 31198 / JCM 15750 / NBRC 105917 / EY 4224 / RW1)</name>
    <name type="common">Sphingomonas wittichii</name>
    <dbReference type="NCBI Taxonomy" id="392499"/>
    <lineage>
        <taxon>Bacteria</taxon>
        <taxon>Pseudomonadati</taxon>
        <taxon>Pseudomonadota</taxon>
        <taxon>Alphaproteobacteria</taxon>
        <taxon>Sphingomonadales</taxon>
        <taxon>Sphingomonadaceae</taxon>
        <taxon>Rhizorhabdus</taxon>
    </lineage>
</organism>
<keyword evidence="1" id="KW-0812">Transmembrane</keyword>
<feature type="transmembrane region" description="Helical" evidence="1">
    <location>
        <begin position="24"/>
        <end position="46"/>
    </location>
</feature>
<protein>
    <recommendedName>
        <fullName evidence="4">Inner membrane protein</fullName>
    </recommendedName>
</protein>
<proteinExistence type="predicted"/>
<dbReference type="EMBL" id="CP000699">
    <property type="protein sequence ID" value="ABQ68298.1"/>
    <property type="molecule type" value="Genomic_DNA"/>
</dbReference>
<evidence type="ECO:0000313" key="3">
    <source>
        <dbReference type="Proteomes" id="UP000001989"/>
    </source>
</evidence>
<keyword evidence="1" id="KW-0472">Membrane</keyword>
<sequence length="288" mass="30981">MPDPATDPVPESSDAGGRPPRRSVVPVLLALVVALLIGMGAMAWLFHRFDEVAGIVKPTVPVIVPPAPERRPALVNIAPPPAADVVQTIVDQRIDRIEEKVDDIDERTAAATSEAHRAERLLIAFAARRAIERGAPLGYLEGVLRERFGRTEPQAVATVISAGRQPVTIGQLRDGLEALGPQLSSASDDAGWWESIRRELDELVVIRRADTVSTAPVDRFARARDDIAAGHVDAALLEVARLPNRRVATAWIVSARRYVQSRAALDRIETAALLDPIPAPAPIGAKAP</sequence>
<gene>
    <name evidence="2" type="ordered locus">Swit_1938</name>
</gene>
<accession>A0A9J9LE25</accession>
<dbReference type="Proteomes" id="UP000001989">
    <property type="component" value="Chromosome"/>
</dbReference>
<keyword evidence="1" id="KW-1133">Transmembrane helix</keyword>
<evidence type="ECO:0000256" key="1">
    <source>
        <dbReference type="SAM" id="Phobius"/>
    </source>
</evidence>
<reference evidence="2 3" key="1">
    <citation type="journal article" date="2010" name="J. Bacteriol.">
        <title>Genome sequence of the dioxin-mineralizing bacterium Sphingomonas wittichii RW1.</title>
        <authorList>
            <person name="Miller T.R."/>
            <person name="Delcher A.L."/>
            <person name="Salzberg S.L."/>
            <person name="Saunders E."/>
            <person name="Detter J.C."/>
            <person name="Halden R.U."/>
        </authorList>
    </citation>
    <scope>NUCLEOTIDE SEQUENCE [LARGE SCALE GENOMIC DNA]</scope>
    <source>
        <strain evidence="3">DSM 6014 / CCUG 31198 / JCM 15750 / NBRC 105917 / EY 4224 / RW1</strain>
    </source>
</reference>
<dbReference type="OrthoDB" id="7432270at2"/>
<evidence type="ECO:0000313" key="2">
    <source>
        <dbReference type="EMBL" id="ABQ68298.1"/>
    </source>
</evidence>
<dbReference type="AlphaFoldDB" id="A0A9J9LE25"/>
<name>A0A9J9LE25_RHIWR</name>